<evidence type="ECO:0000256" key="1">
    <source>
        <dbReference type="ARBA" id="ARBA00004167"/>
    </source>
</evidence>
<dbReference type="EMBL" id="BFAA01001281">
    <property type="protein sequence ID" value="GCB62979.1"/>
    <property type="molecule type" value="Genomic_DNA"/>
</dbReference>
<dbReference type="OrthoDB" id="8193498at2759"/>
<dbReference type="InterPro" id="IPR009432">
    <property type="entry name" value="DUF1075"/>
</dbReference>
<reference evidence="7 8" key="1">
    <citation type="journal article" date="2018" name="Nat. Ecol. Evol.">
        <title>Shark genomes provide insights into elasmobranch evolution and the origin of vertebrates.</title>
        <authorList>
            <person name="Hara Y"/>
            <person name="Yamaguchi K"/>
            <person name="Onimaru K"/>
            <person name="Kadota M"/>
            <person name="Koyanagi M"/>
            <person name="Keeley SD"/>
            <person name="Tatsumi K"/>
            <person name="Tanaka K"/>
            <person name="Motone F"/>
            <person name="Kageyama Y"/>
            <person name="Nozu R"/>
            <person name="Adachi N"/>
            <person name="Nishimura O"/>
            <person name="Nakagawa R"/>
            <person name="Tanegashima C"/>
            <person name="Kiyatake I"/>
            <person name="Matsumoto R"/>
            <person name="Murakumo K"/>
            <person name="Nishida K"/>
            <person name="Terakita A"/>
            <person name="Kuratani S"/>
            <person name="Sato K"/>
            <person name="Hyodo S Kuraku.S."/>
        </authorList>
    </citation>
    <scope>NUCLEOTIDE SEQUENCE [LARGE SCALE GENOMIC DNA]</scope>
</reference>
<dbReference type="Pfam" id="PF06388">
    <property type="entry name" value="DUF1075"/>
    <property type="match status" value="1"/>
</dbReference>
<name>A0A401NQ71_SCYTO</name>
<evidence type="ECO:0000313" key="7">
    <source>
        <dbReference type="EMBL" id="GCB62979.1"/>
    </source>
</evidence>
<keyword evidence="8" id="KW-1185">Reference proteome</keyword>
<dbReference type="STRING" id="75743.A0A401NQ71"/>
<sequence>MWRGLLRARSQIPAAVTGRSPTQVSWLKPNPRRSLCSKVNQDSAVKATDSTVQAGSPQLACSAYKLQGRIPSTLDKKLLLWSGRFKTEQDIPEMVSIEMLYSARNKIRVKMCYLMIGLTAVACLIMVVSGKKAFKNHENLTKWNLEKKAKLKQQFQQEQALLAGKEK</sequence>
<dbReference type="PANTHER" id="PTHR13674:SF5">
    <property type="entry name" value="UPF0389 PROTEIN CG9231"/>
    <property type="match status" value="1"/>
</dbReference>
<evidence type="ECO:0000313" key="8">
    <source>
        <dbReference type="Proteomes" id="UP000288216"/>
    </source>
</evidence>
<evidence type="ECO:0000256" key="2">
    <source>
        <dbReference type="ARBA" id="ARBA00007363"/>
    </source>
</evidence>
<evidence type="ECO:0000256" key="6">
    <source>
        <dbReference type="SAM" id="Phobius"/>
    </source>
</evidence>
<keyword evidence="5 6" id="KW-0472">Membrane</keyword>
<feature type="transmembrane region" description="Helical" evidence="6">
    <location>
        <begin position="111"/>
        <end position="130"/>
    </location>
</feature>
<dbReference type="OMA" id="AFKQHEN"/>
<evidence type="ECO:0000256" key="4">
    <source>
        <dbReference type="ARBA" id="ARBA00022989"/>
    </source>
</evidence>
<dbReference type="Proteomes" id="UP000288216">
    <property type="component" value="Unassembled WGS sequence"/>
</dbReference>
<keyword evidence="4 6" id="KW-1133">Transmembrane helix</keyword>
<dbReference type="PANTHER" id="PTHR13674">
    <property type="entry name" value="GROWTH AND TRANSFORMATION-DEPENDENT PROTEIN"/>
    <property type="match status" value="1"/>
</dbReference>
<comment type="subcellular location">
    <subcellularLocation>
        <location evidence="1">Membrane</location>
        <topology evidence="1">Single-pass membrane protein</topology>
    </subcellularLocation>
</comment>
<gene>
    <name evidence="7" type="ORF">scyTo_0004334</name>
</gene>
<dbReference type="GO" id="GO:0016020">
    <property type="term" value="C:membrane"/>
    <property type="evidence" value="ECO:0007669"/>
    <property type="project" value="UniProtKB-SubCell"/>
</dbReference>
<dbReference type="AlphaFoldDB" id="A0A401NQ71"/>
<comment type="caution">
    <text evidence="7">The sequence shown here is derived from an EMBL/GenBank/DDBJ whole genome shotgun (WGS) entry which is preliminary data.</text>
</comment>
<evidence type="ECO:0000256" key="5">
    <source>
        <dbReference type="ARBA" id="ARBA00023136"/>
    </source>
</evidence>
<evidence type="ECO:0000256" key="3">
    <source>
        <dbReference type="ARBA" id="ARBA00022692"/>
    </source>
</evidence>
<evidence type="ECO:0008006" key="9">
    <source>
        <dbReference type="Google" id="ProtNLM"/>
    </source>
</evidence>
<organism evidence="7 8">
    <name type="scientific">Scyliorhinus torazame</name>
    <name type="common">Cloudy catshark</name>
    <name type="synonym">Catulus torazame</name>
    <dbReference type="NCBI Taxonomy" id="75743"/>
    <lineage>
        <taxon>Eukaryota</taxon>
        <taxon>Metazoa</taxon>
        <taxon>Chordata</taxon>
        <taxon>Craniata</taxon>
        <taxon>Vertebrata</taxon>
        <taxon>Chondrichthyes</taxon>
        <taxon>Elasmobranchii</taxon>
        <taxon>Galeomorphii</taxon>
        <taxon>Galeoidea</taxon>
        <taxon>Carcharhiniformes</taxon>
        <taxon>Scyliorhinidae</taxon>
        <taxon>Scyliorhinus</taxon>
    </lineage>
</organism>
<proteinExistence type="inferred from homology"/>
<protein>
    <recommendedName>
        <fullName evidence="9">Protein FAM162A</fullName>
    </recommendedName>
</protein>
<comment type="similarity">
    <text evidence="2">Belongs to the UPF0389 family.</text>
</comment>
<keyword evidence="3 6" id="KW-0812">Transmembrane</keyword>
<accession>A0A401NQ71</accession>